<reference evidence="1 2" key="1">
    <citation type="submission" date="2021-08" db="EMBL/GenBank/DDBJ databases">
        <title>Novel members of of the genus Stenotrophomonas from differernt environment.</title>
        <authorList>
            <person name="Deng Y."/>
        </authorList>
    </citation>
    <scope>NUCLEOTIDE SEQUENCE [LARGE SCALE GENOMIC DNA]</scope>
    <source>
        <strain evidence="1 2">CPCC 101365</strain>
    </source>
</reference>
<dbReference type="EMBL" id="JAIKTS010000001">
    <property type="protein sequence ID" value="MCL7713304.1"/>
    <property type="molecule type" value="Genomic_DNA"/>
</dbReference>
<accession>A0ABT0SDA5</accession>
<protein>
    <submittedName>
        <fullName evidence="1">Uncharacterized protein</fullName>
    </submittedName>
</protein>
<dbReference type="RefSeq" id="WP_250061243.1">
    <property type="nucleotide sequence ID" value="NZ_JAIKTS010000001.1"/>
</dbReference>
<gene>
    <name evidence="1" type="ORF">K5L01_01340</name>
</gene>
<comment type="caution">
    <text evidence="1">The sequence shown here is derived from an EMBL/GenBank/DDBJ whole genome shotgun (WGS) entry which is preliminary data.</text>
</comment>
<dbReference type="Proteomes" id="UP001431235">
    <property type="component" value="Unassembled WGS sequence"/>
</dbReference>
<proteinExistence type="predicted"/>
<evidence type="ECO:0000313" key="2">
    <source>
        <dbReference type="Proteomes" id="UP001431235"/>
    </source>
</evidence>
<keyword evidence="2" id="KW-1185">Reference proteome</keyword>
<sequence length="87" mass="9633">MTTTLTDYYQPGWRAQCHTCAACGWQGSSRQMDMELHDEQSEYSCPRCEFPMLVVLHPDLAGIRAAAAAGHPEAIEQLAILDSVPRP</sequence>
<evidence type="ECO:0000313" key="1">
    <source>
        <dbReference type="EMBL" id="MCL7713304.1"/>
    </source>
</evidence>
<name>A0ABT0SDA5_9GAMM</name>
<organism evidence="1 2">
    <name type="scientific">Stenotrophomonas mori</name>
    <dbReference type="NCBI Taxonomy" id="2871096"/>
    <lineage>
        <taxon>Bacteria</taxon>
        <taxon>Pseudomonadati</taxon>
        <taxon>Pseudomonadota</taxon>
        <taxon>Gammaproteobacteria</taxon>
        <taxon>Lysobacterales</taxon>
        <taxon>Lysobacteraceae</taxon>
        <taxon>Stenotrophomonas</taxon>
    </lineage>
</organism>